<evidence type="ECO:0000313" key="2">
    <source>
        <dbReference type="EMBL" id="PUV22484.1"/>
    </source>
</evidence>
<dbReference type="Pfam" id="PF01609">
    <property type="entry name" value="DDE_Tnp_1"/>
    <property type="match status" value="1"/>
</dbReference>
<gene>
    <name evidence="2" type="ORF">DCO56_19920</name>
</gene>
<name>A0A363NNX3_9SPHI</name>
<evidence type="ECO:0000313" key="3">
    <source>
        <dbReference type="Proteomes" id="UP000250831"/>
    </source>
</evidence>
<proteinExistence type="predicted"/>
<dbReference type="OrthoDB" id="706456at2"/>
<reference evidence="2 3" key="1">
    <citation type="submission" date="2018-04" db="EMBL/GenBank/DDBJ databases">
        <title>Sphingobacterium sp. M46 Genome.</title>
        <authorList>
            <person name="Cheng J."/>
            <person name="Li Y."/>
        </authorList>
    </citation>
    <scope>NUCLEOTIDE SEQUENCE [LARGE SCALE GENOMIC DNA]</scope>
    <source>
        <strain evidence="2 3">M46</strain>
    </source>
</reference>
<dbReference type="GO" id="GO:0004803">
    <property type="term" value="F:transposase activity"/>
    <property type="evidence" value="ECO:0007669"/>
    <property type="project" value="InterPro"/>
</dbReference>
<accession>A0A363NNX3</accession>
<dbReference type="Proteomes" id="UP000250831">
    <property type="component" value="Unassembled WGS sequence"/>
</dbReference>
<evidence type="ECO:0000259" key="1">
    <source>
        <dbReference type="Pfam" id="PF01609"/>
    </source>
</evidence>
<dbReference type="GO" id="GO:0006313">
    <property type="term" value="P:DNA transposition"/>
    <property type="evidence" value="ECO:0007669"/>
    <property type="project" value="InterPro"/>
</dbReference>
<comment type="caution">
    <text evidence="2">The sequence shown here is derived from an EMBL/GenBank/DDBJ whole genome shotgun (WGS) entry which is preliminary data.</text>
</comment>
<protein>
    <recommendedName>
        <fullName evidence="1">Transposase IS4-like domain-containing protein</fullName>
    </recommendedName>
</protein>
<keyword evidence="3" id="KW-1185">Reference proteome</keyword>
<dbReference type="GO" id="GO:0003677">
    <property type="term" value="F:DNA binding"/>
    <property type="evidence" value="ECO:0007669"/>
    <property type="project" value="InterPro"/>
</dbReference>
<feature type="domain" description="Transposase IS4-like" evidence="1">
    <location>
        <begin position="55"/>
        <end position="135"/>
    </location>
</feature>
<dbReference type="InterPro" id="IPR002559">
    <property type="entry name" value="Transposase_11"/>
</dbReference>
<dbReference type="AlphaFoldDB" id="A0A363NNX3"/>
<organism evidence="2 3">
    <name type="scientific">Sphingobacterium athyrii</name>
    <dbReference type="NCBI Taxonomy" id="2152717"/>
    <lineage>
        <taxon>Bacteria</taxon>
        <taxon>Pseudomonadati</taxon>
        <taxon>Bacteroidota</taxon>
        <taxon>Sphingobacteriia</taxon>
        <taxon>Sphingobacteriales</taxon>
        <taxon>Sphingobacteriaceae</taxon>
        <taxon>Sphingobacterium</taxon>
    </lineage>
</organism>
<dbReference type="EMBL" id="QCXX01000006">
    <property type="protein sequence ID" value="PUV22484.1"/>
    <property type="molecule type" value="Genomic_DNA"/>
</dbReference>
<sequence>MVLICSEMVHFCTNRGFLYIKKSKLTKFWFLKIGMDQQQINYIIQHILLLYECDVSKIDPTATNVHDIHYLVDLVNQLSACTLLGDKGYLSAEMQLNLFEYSNIRLDTPKKNNQKSYKPQFSLFRKSRKRIETWFS</sequence>